<evidence type="ECO:0000256" key="2">
    <source>
        <dbReference type="ARBA" id="ARBA00022527"/>
    </source>
</evidence>
<evidence type="ECO:0000256" key="15">
    <source>
        <dbReference type="SAM" id="SignalP"/>
    </source>
</evidence>
<keyword evidence="7 17" id="KW-0418">Kinase</keyword>
<feature type="transmembrane region" description="Helical" evidence="14">
    <location>
        <begin position="402"/>
        <end position="423"/>
    </location>
</feature>
<dbReference type="Pfam" id="PF07714">
    <property type="entry name" value="PK_Tyr_Ser-Thr"/>
    <property type="match status" value="1"/>
</dbReference>
<feature type="signal peptide" evidence="15">
    <location>
        <begin position="1"/>
        <end position="21"/>
    </location>
</feature>
<dbReference type="SUPFAM" id="SSF56112">
    <property type="entry name" value="Protein kinase-like (PK-like)"/>
    <property type="match status" value="1"/>
</dbReference>
<evidence type="ECO:0000256" key="14">
    <source>
        <dbReference type="SAM" id="Phobius"/>
    </source>
</evidence>
<dbReference type="PANTHER" id="PTHR27003">
    <property type="entry name" value="OS07G0166700 PROTEIN"/>
    <property type="match status" value="1"/>
</dbReference>
<keyword evidence="2" id="KW-0723">Serine/threonine-protein kinase</keyword>
<dbReference type="InterPro" id="IPR017441">
    <property type="entry name" value="Protein_kinase_ATP_BS"/>
</dbReference>
<feature type="compositionally biased region" description="Polar residues" evidence="13">
    <location>
        <begin position="806"/>
        <end position="822"/>
    </location>
</feature>
<keyword evidence="5 15" id="KW-0732">Signal</keyword>
<evidence type="ECO:0000256" key="4">
    <source>
        <dbReference type="ARBA" id="ARBA00022692"/>
    </source>
</evidence>
<keyword evidence="8 12" id="KW-0067">ATP-binding</keyword>
<evidence type="ECO:0000259" key="16">
    <source>
        <dbReference type="PROSITE" id="PS50011"/>
    </source>
</evidence>
<feature type="region of interest" description="Disordered" evidence="13">
    <location>
        <begin position="789"/>
        <end position="822"/>
    </location>
</feature>
<evidence type="ECO:0000256" key="11">
    <source>
        <dbReference type="ARBA" id="ARBA00023180"/>
    </source>
</evidence>
<feature type="chain" id="PRO_5015749371" evidence="15">
    <location>
        <begin position="22"/>
        <end position="822"/>
    </location>
</feature>
<feature type="domain" description="Protein kinase" evidence="16">
    <location>
        <begin position="485"/>
        <end position="755"/>
    </location>
</feature>
<dbReference type="InterPro" id="IPR045272">
    <property type="entry name" value="ANXUR1/2-like"/>
</dbReference>
<feature type="binding site" evidence="12">
    <location>
        <position position="513"/>
    </location>
    <ligand>
        <name>ATP</name>
        <dbReference type="ChEBI" id="CHEBI:30616"/>
    </ligand>
</feature>
<evidence type="ECO:0000256" key="1">
    <source>
        <dbReference type="ARBA" id="ARBA00004479"/>
    </source>
</evidence>
<keyword evidence="18" id="KW-1185">Reference proteome</keyword>
<keyword evidence="3" id="KW-0808">Transferase</keyword>
<comment type="caution">
    <text evidence="17">The sequence shown here is derived from an EMBL/GenBank/DDBJ whole genome shotgun (WGS) entry which is preliminary data.</text>
</comment>
<dbReference type="PANTHER" id="PTHR27003:SF398">
    <property type="entry name" value="PROTEIN KINASE DOMAIN-CONTAINING PROTEIN"/>
    <property type="match status" value="1"/>
</dbReference>
<dbReference type="InterPro" id="IPR001245">
    <property type="entry name" value="Ser-Thr/Tyr_kinase_cat_dom"/>
</dbReference>
<dbReference type="InterPro" id="IPR000719">
    <property type="entry name" value="Prot_kinase_dom"/>
</dbReference>
<dbReference type="Gene3D" id="2.60.120.430">
    <property type="entry name" value="Galactose-binding lectin"/>
    <property type="match status" value="2"/>
</dbReference>
<accession>A0A2U1N4Q4</accession>
<dbReference type="InterPro" id="IPR024788">
    <property type="entry name" value="Malectin-like_Carb-bd_dom"/>
</dbReference>
<organism evidence="17 18">
    <name type="scientific">Artemisia annua</name>
    <name type="common">Sweet wormwood</name>
    <dbReference type="NCBI Taxonomy" id="35608"/>
    <lineage>
        <taxon>Eukaryota</taxon>
        <taxon>Viridiplantae</taxon>
        <taxon>Streptophyta</taxon>
        <taxon>Embryophyta</taxon>
        <taxon>Tracheophyta</taxon>
        <taxon>Spermatophyta</taxon>
        <taxon>Magnoliopsida</taxon>
        <taxon>eudicotyledons</taxon>
        <taxon>Gunneridae</taxon>
        <taxon>Pentapetalae</taxon>
        <taxon>asterids</taxon>
        <taxon>campanulids</taxon>
        <taxon>Asterales</taxon>
        <taxon>Asteraceae</taxon>
        <taxon>Asteroideae</taxon>
        <taxon>Anthemideae</taxon>
        <taxon>Artemisiinae</taxon>
        <taxon>Artemisia</taxon>
    </lineage>
</organism>
<evidence type="ECO:0000313" key="18">
    <source>
        <dbReference type="Proteomes" id="UP000245207"/>
    </source>
</evidence>
<comment type="subcellular location">
    <subcellularLocation>
        <location evidence="1">Membrane</location>
        <topology evidence="1">Single-pass type I membrane protein</topology>
    </subcellularLocation>
</comment>
<dbReference type="GO" id="GO:0009506">
    <property type="term" value="C:plasmodesma"/>
    <property type="evidence" value="ECO:0007669"/>
    <property type="project" value="TreeGrafter"/>
</dbReference>
<dbReference type="GO" id="GO:0004674">
    <property type="term" value="F:protein serine/threonine kinase activity"/>
    <property type="evidence" value="ECO:0007669"/>
    <property type="project" value="UniProtKB-KW"/>
</dbReference>
<evidence type="ECO:0000256" key="6">
    <source>
        <dbReference type="ARBA" id="ARBA00022741"/>
    </source>
</evidence>
<dbReference type="GO" id="GO:0005886">
    <property type="term" value="C:plasma membrane"/>
    <property type="evidence" value="ECO:0007669"/>
    <property type="project" value="TreeGrafter"/>
</dbReference>
<keyword evidence="4 14" id="KW-0812">Transmembrane</keyword>
<dbReference type="GO" id="GO:0005524">
    <property type="term" value="F:ATP binding"/>
    <property type="evidence" value="ECO:0007669"/>
    <property type="project" value="UniProtKB-UniRule"/>
</dbReference>
<dbReference type="GO" id="GO:0004714">
    <property type="term" value="F:transmembrane receptor protein tyrosine kinase activity"/>
    <property type="evidence" value="ECO:0007669"/>
    <property type="project" value="InterPro"/>
</dbReference>
<dbReference type="InterPro" id="IPR011009">
    <property type="entry name" value="Kinase-like_dom_sf"/>
</dbReference>
<dbReference type="FunFam" id="1.10.510.10:FF:000252">
    <property type="entry name" value="Receptor-like protein kinase FERONIA"/>
    <property type="match status" value="1"/>
</dbReference>
<dbReference type="Gene3D" id="1.10.510.10">
    <property type="entry name" value="Transferase(Phosphotransferase) domain 1"/>
    <property type="match status" value="1"/>
</dbReference>
<keyword evidence="10 14" id="KW-0472">Membrane</keyword>
<evidence type="ECO:0000256" key="7">
    <source>
        <dbReference type="ARBA" id="ARBA00022777"/>
    </source>
</evidence>
<dbReference type="EMBL" id="PKPP01003618">
    <property type="protein sequence ID" value="PWA68490.1"/>
    <property type="molecule type" value="Genomic_DNA"/>
</dbReference>
<evidence type="ECO:0000313" key="17">
    <source>
        <dbReference type="EMBL" id="PWA68490.1"/>
    </source>
</evidence>
<dbReference type="PROSITE" id="PS50011">
    <property type="entry name" value="PROTEIN_KINASE_DOM"/>
    <property type="match status" value="1"/>
</dbReference>
<keyword evidence="6 12" id="KW-0547">Nucleotide-binding</keyword>
<evidence type="ECO:0000256" key="3">
    <source>
        <dbReference type="ARBA" id="ARBA00022679"/>
    </source>
</evidence>
<dbReference type="OrthoDB" id="1928639at2759"/>
<evidence type="ECO:0000256" key="10">
    <source>
        <dbReference type="ARBA" id="ARBA00023136"/>
    </source>
</evidence>
<dbReference type="AlphaFoldDB" id="A0A2U1N4Q4"/>
<name>A0A2U1N4Q4_ARTAN</name>
<protein>
    <submittedName>
        <fullName evidence="17">Serine-threonine/tyrosine-protein kinase catalytic domain-containing protein</fullName>
    </submittedName>
</protein>
<dbReference type="Pfam" id="PF12819">
    <property type="entry name" value="Malectin_like"/>
    <property type="match status" value="1"/>
</dbReference>
<keyword evidence="9 14" id="KW-1133">Transmembrane helix</keyword>
<dbReference type="PROSITE" id="PS00107">
    <property type="entry name" value="PROTEIN_KINASE_ATP"/>
    <property type="match status" value="1"/>
</dbReference>
<keyword evidence="11" id="KW-0325">Glycoprotein</keyword>
<dbReference type="Gene3D" id="3.30.200.20">
    <property type="entry name" value="Phosphorylase Kinase, domain 1"/>
    <property type="match status" value="1"/>
</dbReference>
<gene>
    <name evidence="17" type="ORF">CTI12_AA279220</name>
</gene>
<reference evidence="17 18" key="1">
    <citation type="journal article" date="2018" name="Mol. Plant">
        <title>The genome of Artemisia annua provides insight into the evolution of Asteraceae family and artemisinin biosynthesis.</title>
        <authorList>
            <person name="Shen Q."/>
            <person name="Zhang L."/>
            <person name="Liao Z."/>
            <person name="Wang S."/>
            <person name="Yan T."/>
            <person name="Shi P."/>
            <person name="Liu M."/>
            <person name="Fu X."/>
            <person name="Pan Q."/>
            <person name="Wang Y."/>
            <person name="Lv Z."/>
            <person name="Lu X."/>
            <person name="Zhang F."/>
            <person name="Jiang W."/>
            <person name="Ma Y."/>
            <person name="Chen M."/>
            <person name="Hao X."/>
            <person name="Li L."/>
            <person name="Tang Y."/>
            <person name="Lv G."/>
            <person name="Zhou Y."/>
            <person name="Sun X."/>
            <person name="Brodelius P.E."/>
            <person name="Rose J.K.C."/>
            <person name="Tang K."/>
        </authorList>
    </citation>
    <scope>NUCLEOTIDE SEQUENCE [LARGE SCALE GENOMIC DNA]</scope>
    <source>
        <strain evidence="18">cv. Huhao1</strain>
        <tissue evidence="17">Leaf</tissue>
    </source>
</reference>
<dbReference type="FunFam" id="3.30.200.20:FF:000039">
    <property type="entry name" value="receptor-like protein kinase FERONIA"/>
    <property type="match status" value="1"/>
</dbReference>
<evidence type="ECO:0000256" key="9">
    <source>
        <dbReference type="ARBA" id="ARBA00022989"/>
    </source>
</evidence>
<sequence>MKSNLCLSSIILFSLLSLASSQRRYVVPNRYFINCGSNSDIIFTSKHFVGDDSPSTFSVSGSHKAVQNNSSPTSIYQTARVFTRKTSYNLEADDKNTFVMVRLHFSPFSTNEFELHNKIINVQVFGFSLLSNYKVENKIVIKDFIVPIGNDKKFRLDFTPSTGSYAFVNAIEAFTTPNDLFIDGKDGTPHVSPKGPNGNMHNISTSYAFNPIYRINVGGRTINPERDPLRRSWTPDETFLFSNVSAKSESQHDMRPNYDSKGAASYDAPVDVYSTARRLTDKAVNITWNFRVNKNSVFLIRAHFCDFMSPGRFSTNDAFSLFIYSLYKKDIQLGQIVNSPQVPFYVDFVVDSGEFDNVSISIGAIRGNDQTVFLNGLEIMELLTNLGVVGLRTDGKKNEKKVHIVIGCVVGGMVLILILGFLIGSKYRKSKPLVEAKTESNMVSPYGRSLSISIDFTKNHSSPIPNLNLNLKFQLADILQATNNFDEKLMIGKGGFGKVYKGTLYDGMIVAVKRGEKGHGQGQPEFVTEIMVLSKIRHRHLVSLIGYCDEKSEMILVYEFMKKGTLQDHLYDTNENLPKLSWTQRLEICISASRGLDYLHTGAGIIHRDVKSTNILLDENYVAKVADFGISRLNSEEDNDVSGIKGSFGYLDPEYITCMEVTQKIDVYSFGVVLLEVLCARRALDNRLPYEEANLADWATTRIRNGEVENILDPFLAGKINPNSLTKFLEIVERCLKPTGDERPSMNSVLYDLLYTMELQQTMANREPHEDSTMNTSFQLSMIKIDRLPSHTNDDSEVNESSDSSFPTESQVFSQLKMNEAR</sequence>
<dbReference type="PROSITE" id="PS00108">
    <property type="entry name" value="PROTEIN_KINASE_ST"/>
    <property type="match status" value="1"/>
</dbReference>
<evidence type="ECO:0000256" key="12">
    <source>
        <dbReference type="PROSITE-ProRule" id="PRU10141"/>
    </source>
</evidence>
<dbReference type="STRING" id="35608.A0A2U1N4Q4"/>
<evidence type="ECO:0000256" key="5">
    <source>
        <dbReference type="ARBA" id="ARBA00022729"/>
    </source>
</evidence>
<dbReference type="InterPro" id="IPR008271">
    <property type="entry name" value="Ser/Thr_kinase_AS"/>
</dbReference>
<proteinExistence type="predicted"/>
<evidence type="ECO:0000256" key="13">
    <source>
        <dbReference type="SAM" id="MobiDB-lite"/>
    </source>
</evidence>
<evidence type="ECO:0000256" key="8">
    <source>
        <dbReference type="ARBA" id="ARBA00022840"/>
    </source>
</evidence>
<dbReference type="SMART" id="SM00220">
    <property type="entry name" value="S_TKc"/>
    <property type="match status" value="1"/>
</dbReference>
<dbReference type="CDD" id="cd14066">
    <property type="entry name" value="STKc_IRAK"/>
    <property type="match status" value="1"/>
</dbReference>
<dbReference type="Proteomes" id="UP000245207">
    <property type="component" value="Unassembled WGS sequence"/>
</dbReference>